<dbReference type="GO" id="GO:0008270">
    <property type="term" value="F:zinc ion binding"/>
    <property type="evidence" value="ECO:0007669"/>
    <property type="project" value="InterPro"/>
</dbReference>
<evidence type="ECO:0000256" key="2">
    <source>
        <dbReference type="ARBA" id="ARBA00005988"/>
    </source>
</evidence>
<dbReference type="SUPFAM" id="SSF53187">
    <property type="entry name" value="Zn-dependent exopeptidases"/>
    <property type="match status" value="1"/>
</dbReference>
<dbReference type="GO" id="GO:0006508">
    <property type="term" value="P:proteolysis"/>
    <property type="evidence" value="ECO:0007669"/>
    <property type="project" value="InterPro"/>
</dbReference>
<organism evidence="6">
    <name type="scientific">Tetraselmis sp. GSL018</name>
    <dbReference type="NCBI Taxonomy" id="582737"/>
    <lineage>
        <taxon>Eukaryota</taxon>
        <taxon>Viridiplantae</taxon>
        <taxon>Chlorophyta</taxon>
        <taxon>core chlorophytes</taxon>
        <taxon>Chlorodendrophyceae</taxon>
        <taxon>Chlorodendrales</taxon>
        <taxon>Chlorodendraceae</taxon>
        <taxon>Tetraselmis</taxon>
    </lineage>
</organism>
<accession>A0A061RFT4</accession>
<feature type="compositionally biased region" description="Low complexity" evidence="4">
    <location>
        <begin position="485"/>
        <end position="497"/>
    </location>
</feature>
<comment type="similarity">
    <text evidence="2 3">Belongs to the peptidase M14 family.</text>
</comment>
<feature type="active site" description="Proton donor/acceptor" evidence="3">
    <location>
        <position position="329"/>
    </location>
</feature>
<evidence type="ECO:0000256" key="3">
    <source>
        <dbReference type="PROSITE-ProRule" id="PRU01379"/>
    </source>
</evidence>
<evidence type="ECO:0000256" key="4">
    <source>
        <dbReference type="SAM" id="MobiDB-lite"/>
    </source>
</evidence>
<dbReference type="PANTHER" id="PTHR12756">
    <property type="entry name" value="CYTOSOLIC CARBOXYPEPTIDASE"/>
    <property type="match status" value="1"/>
</dbReference>
<keyword evidence="6" id="KW-0378">Hydrolase</keyword>
<feature type="compositionally biased region" description="Low complexity" evidence="4">
    <location>
        <begin position="466"/>
        <end position="477"/>
    </location>
</feature>
<keyword evidence="6" id="KW-0645">Protease</keyword>
<feature type="compositionally biased region" description="Basic residues" evidence="4">
    <location>
        <begin position="599"/>
        <end position="608"/>
    </location>
</feature>
<evidence type="ECO:0000256" key="1">
    <source>
        <dbReference type="ARBA" id="ARBA00001947"/>
    </source>
</evidence>
<evidence type="ECO:0000313" key="6">
    <source>
        <dbReference type="EMBL" id="JAC71787.1"/>
    </source>
</evidence>
<dbReference type="AlphaFoldDB" id="A0A061RFT4"/>
<protein>
    <submittedName>
        <fullName evidence="6">Zinc carboxypeptidase family protein</fullName>
    </submittedName>
</protein>
<name>A0A061RFT4_9CHLO</name>
<gene>
    <name evidence="6" type="ORF">TSPGSL018_1148</name>
</gene>
<dbReference type="GO" id="GO:0004181">
    <property type="term" value="F:metallocarboxypeptidase activity"/>
    <property type="evidence" value="ECO:0007669"/>
    <property type="project" value="InterPro"/>
</dbReference>
<evidence type="ECO:0000259" key="5">
    <source>
        <dbReference type="PROSITE" id="PS52035"/>
    </source>
</evidence>
<comment type="cofactor">
    <cofactor evidence="1">
        <name>Zn(2+)</name>
        <dbReference type="ChEBI" id="CHEBI:29105"/>
    </cofactor>
</comment>
<dbReference type="Gene3D" id="2.60.40.3120">
    <property type="match status" value="1"/>
</dbReference>
<feature type="compositionally biased region" description="Acidic residues" evidence="4">
    <location>
        <begin position="412"/>
        <end position="422"/>
    </location>
</feature>
<dbReference type="PROSITE" id="PS52035">
    <property type="entry name" value="PEPTIDASE_M14"/>
    <property type="match status" value="1"/>
</dbReference>
<reference evidence="6" key="1">
    <citation type="submission" date="2014-05" db="EMBL/GenBank/DDBJ databases">
        <title>The transcriptome of the halophilic microalga Tetraselmis sp. GSL018 isolated from the Great Salt Lake, Utah.</title>
        <authorList>
            <person name="Jinkerson R.E."/>
            <person name="D'Adamo S."/>
            <person name="Posewitz M.C."/>
        </authorList>
    </citation>
    <scope>NUCLEOTIDE SEQUENCE</scope>
    <source>
        <strain evidence="6">GSL018</strain>
    </source>
</reference>
<feature type="compositionally biased region" description="Low complexity" evidence="4">
    <location>
        <begin position="554"/>
        <end position="568"/>
    </location>
</feature>
<feature type="compositionally biased region" description="Basic and acidic residues" evidence="4">
    <location>
        <begin position="518"/>
        <end position="537"/>
    </location>
</feature>
<dbReference type="Gene3D" id="3.40.630.10">
    <property type="entry name" value="Zn peptidases"/>
    <property type="match status" value="1"/>
</dbReference>
<dbReference type="Pfam" id="PF00246">
    <property type="entry name" value="Peptidase_M14"/>
    <property type="match status" value="1"/>
</dbReference>
<feature type="domain" description="Peptidase M14" evidence="5">
    <location>
        <begin position="72"/>
        <end position="365"/>
    </location>
</feature>
<dbReference type="InterPro" id="IPR000834">
    <property type="entry name" value="Peptidase_M14"/>
</dbReference>
<sequence length="656" mass="71137">MKEESLYSDGMQPLVHSAKEAVATGKGWHRKGENVAYYQNNIRRKHGRYYYTLTFSILFDHDLDEVHIAHCYPYTYTDLQQYLERLSTEASMKTRFRRRTLCQSLAGNSCELLTVTNFADASEESLSKRKGVVITARVHPGETNASWMMKGVLDFITGNSAEAWLLRSYYIFKIVPMLNPDGVINGNYRCSLAAVDLNRMWSEPSRKMHPTIFNTKMMIKKLIEDREVVLFCDLHGHSRKKDIFLYGCSKGPKDLVAACPGAAASGTIGALPGVAPRLQERAFPRMLRRNIPDVFSYAASSFSVQRSKESTARVVCWRELSLVNSFTLEASFAGASSGPNMGLHFNTGHLEAMGRALCVTLLDYAAPDAGLALAVKQELSSPGGRPAEGFSLDGAEAAVEADANEDDRPTDSDDDEEDDAPDDGSCSSSGRRAGPFPQGAASLITPSRLPENHHSSPALLESSAEGSPGPGALRGPRPAGGGCSPGSSRGSPAAAVDSADRRRGAAGRQGRKAARAMRGRELRMLSRQGDEAARRAIESVLPMLQQRHTRARRSSTASCRRAASRAWSMPGRRARPHPGCPPGGCVTEPAARGAPPRAPRQRRATRRAPRGEPPISPRVGARPAKENRKGSGPGGGGEELTSDMERPVGRQQHTAS</sequence>
<keyword evidence="6" id="KW-0121">Carboxypeptidase</keyword>
<dbReference type="PANTHER" id="PTHR12756:SF45">
    <property type="entry name" value="CYTOSOLIC CARBOXYPEPTIDASE NNA1"/>
    <property type="match status" value="1"/>
</dbReference>
<feature type="region of interest" description="Disordered" evidence="4">
    <location>
        <begin position="400"/>
        <end position="656"/>
    </location>
</feature>
<dbReference type="EMBL" id="GBEZ01014276">
    <property type="protein sequence ID" value="JAC71787.1"/>
    <property type="molecule type" value="Transcribed_RNA"/>
</dbReference>
<dbReference type="InterPro" id="IPR050821">
    <property type="entry name" value="Cytosolic_carboxypeptidase"/>
</dbReference>
<proteinExistence type="inferred from homology"/>